<name>A0A443HHH5_BYSSP</name>
<dbReference type="Proteomes" id="UP000283841">
    <property type="component" value="Unassembled WGS sequence"/>
</dbReference>
<feature type="transmembrane region" description="Helical" evidence="6">
    <location>
        <begin position="150"/>
        <end position="167"/>
    </location>
</feature>
<evidence type="ECO:0000256" key="2">
    <source>
        <dbReference type="ARBA" id="ARBA00005587"/>
    </source>
</evidence>
<keyword evidence="5 6" id="KW-0472">Membrane</keyword>
<reference evidence="7 8" key="1">
    <citation type="journal article" date="2018" name="Front. Microbiol.">
        <title>Genomic and genetic insights into a cosmopolitan fungus, Paecilomyces variotii (Eurotiales).</title>
        <authorList>
            <person name="Urquhart A.S."/>
            <person name="Mondo S.J."/>
            <person name="Makela M.R."/>
            <person name="Hane J.K."/>
            <person name="Wiebenga A."/>
            <person name="He G."/>
            <person name="Mihaltcheva S."/>
            <person name="Pangilinan J."/>
            <person name="Lipzen A."/>
            <person name="Barry K."/>
            <person name="de Vries R.P."/>
            <person name="Grigoriev I.V."/>
            <person name="Idnurm A."/>
        </authorList>
    </citation>
    <scope>NUCLEOTIDE SEQUENCE [LARGE SCALE GENOMIC DNA]</scope>
    <source>
        <strain evidence="7 8">CBS 101075</strain>
    </source>
</reference>
<dbReference type="GO" id="GO:0005886">
    <property type="term" value="C:plasma membrane"/>
    <property type="evidence" value="ECO:0007669"/>
    <property type="project" value="TreeGrafter"/>
</dbReference>
<comment type="caution">
    <text evidence="7">The sequence shown here is derived from an EMBL/GenBank/DDBJ whole genome shotgun (WGS) entry which is preliminary data.</text>
</comment>
<evidence type="ECO:0000256" key="6">
    <source>
        <dbReference type="SAM" id="Phobius"/>
    </source>
</evidence>
<dbReference type="Pfam" id="PF01184">
    <property type="entry name" value="Gpr1_Fun34_YaaH"/>
    <property type="match status" value="1"/>
</dbReference>
<accession>A0A443HHH5</accession>
<feature type="transmembrane region" description="Helical" evidence="6">
    <location>
        <begin position="174"/>
        <end position="196"/>
    </location>
</feature>
<proteinExistence type="inferred from homology"/>
<dbReference type="InterPro" id="IPR051633">
    <property type="entry name" value="AceTr"/>
</dbReference>
<dbReference type="VEuPathDB" id="FungiDB:C8Q69DRAFT_410171"/>
<comment type="similarity">
    <text evidence="2">Belongs to the acetate uptake transporter (AceTr) (TC 2.A.96) family.</text>
</comment>
<evidence type="ECO:0000256" key="5">
    <source>
        <dbReference type="ARBA" id="ARBA00023136"/>
    </source>
</evidence>
<feature type="transmembrane region" description="Helical" evidence="6">
    <location>
        <begin position="109"/>
        <end position="130"/>
    </location>
</feature>
<evidence type="ECO:0000313" key="7">
    <source>
        <dbReference type="EMBL" id="RWQ91219.1"/>
    </source>
</evidence>
<feature type="transmembrane region" description="Helical" evidence="6">
    <location>
        <begin position="223"/>
        <end position="244"/>
    </location>
</feature>
<dbReference type="InterPro" id="IPR000791">
    <property type="entry name" value="Gpr1/Fun34/SatP-like"/>
</dbReference>
<dbReference type="PANTHER" id="PTHR31123:SF4">
    <property type="entry name" value="PROTEIN ALCS"/>
    <property type="match status" value="1"/>
</dbReference>
<dbReference type="AlphaFoldDB" id="A0A443HHH5"/>
<dbReference type="PANTHER" id="PTHR31123">
    <property type="entry name" value="ACCUMULATION OF DYADS PROTEIN 2-RELATED"/>
    <property type="match status" value="1"/>
</dbReference>
<organism evidence="7 8">
    <name type="scientific">Byssochlamys spectabilis</name>
    <name type="common">Paecilomyces variotii</name>
    <dbReference type="NCBI Taxonomy" id="264951"/>
    <lineage>
        <taxon>Eukaryota</taxon>
        <taxon>Fungi</taxon>
        <taxon>Dikarya</taxon>
        <taxon>Ascomycota</taxon>
        <taxon>Pezizomycotina</taxon>
        <taxon>Eurotiomycetes</taxon>
        <taxon>Eurotiomycetidae</taxon>
        <taxon>Eurotiales</taxon>
        <taxon>Thermoascaceae</taxon>
        <taxon>Paecilomyces</taxon>
    </lineage>
</organism>
<comment type="subcellular location">
    <subcellularLocation>
        <location evidence="1">Membrane</location>
        <topology evidence="1">Multi-pass membrane protein</topology>
    </subcellularLocation>
</comment>
<keyword evidence="8" id="KW-1185">Reference proteome</keyword>
<dbReference type="EMBL" id="RCNU01000025">
    <property type="protein sequence ID" value="RWQ91219.1"/>
    <property type="molecule type" value="Genomic_DNA"/>
</dbReference>
<gene>
    <name evidence="7" type="ORF">C8Q69DRAFT_410171</name>
</gene>
<evidence type="ECO:0000313" key="8">
    <source>
        <dbReference type="Proteomes" id="UP000283841"/>
    </source>
</evidence>
<evidence type="ECO:0000256" key="4">
    <source>
        <dbReference type="ARBA" id="ARBA00022989"/>
    </source>
</evidence>
<keyword evidence="3 6" id="KW-0812">Transmembrane</keyword>
<evidence type="ECO:0000256" key="1">
    <source>
        <dbReference type="ARBA" id="ARBA00004141"/>
    </source>
</evidence>
<dbReference type="GeneID" id="39597564"/>
<dbReference type="RefSeq" id="XP_028480864.1">
    <property type="nucleotide sequence ID" value="XM_028628287.1"/>
</dbReference>
<dbReference type="GO" id="GO:0015123">
    <property type="term" value="F:acetate transmembrane transporter activity"/>
    <property type="evidence" value="ECO:0007669"/>
    <property type="project" value="TreeGrafter"/>
</dbReference>
<sequence length="258" mass="27868">MALGSSHQGILEGSSQQKLSTLRPGEFEKMYMSPANKVDGNLRPIFGNPTPLGLLGMNLSVSPLCCQLMGWAGAGGGGAATVGAFYFIGGLLMTLAGVLEFILGNTFTFVVFCSFGGFWFSFGATLTPAYNATGAYNPSNPMNPEFHSSFAFFALFMGFLCFVYLICSFRINCACMIMFLSMTLGFCLMAGTYWLIARGNMDLAEKTQVVTGASLFVTSMSGWYYFVAELFSSIGMMSIPVGDLSRFAKRIGLMENKD</sequence>
<keyword evidence="4 6" id="KW-1133">Transmembrane helix</keyword>
<evidence type="ECO:0000256" key="3">
    <source>
        <dbReference type="ARBA" id="ARBA00022692"/>
    </source>
</evidence>
<feature type="transmembrane region" description="Helical" evidence="6">
    <location>
        <begin position="84"/>
        <end position="102"/>
    </location>
</feature>
<protein>
    <submittedName>
        <fullName evidence="7">Transcriptional activator of ethanol catabolism AlcS</fullName>
    </submittedName>
</protein>